<comment type="caution">
    <text evidence="7">The sequence shown here is derived from an EMBL/GenBank/DDBJ whole genome shotgun (WGS) entry which is preliminary data.</text>
</comment>
<feature type="compositionally biased region" description="Basic residues" evidence="6">
    <location>
        <begin position="1"/>
        <end position="19"/>
    </location>
</feature>
<keyword evidence="3 5" id="KW-0687">Ribonucleoprotein</keyword>
<evidence type="ECO:0000256" key="3">
    <source>
        <dbReference type="ARBA" id="ARBA00023274"/>
    </source>
</evidence>
<dbReference type="EMBL" id="DVKT01000031">
    <property type="protein sequence ID" value="HIT39148.1"/>
    <property type="molecule type" value="Genomic_DNA"/>
</dbReference>
<evidence type="ECO:0000313" key="8">
    <source>
        <dbReference type="Proteomes" id="UP000886722"/>
    </source>
</evidence>
<evidence type="ECO:0000313" key="7">
    <source>
        <dbReference type="EMBL" id="HIT39148.1"/>
    </source>
</evidence>
<evidence type="ECO:0000256" key="1">
    <source>
        <dbReference type="ARBA" id="ARBA00008560"/>
    </source>
</evidence>
<evidence type="ECO:0000256" key="6">
    <source>
        <dbReference type="SAM" id="MobiDB-lite"/>
    </source>
</evidence>
<dbReference type="HAMAP" id="MF_00340">
    <property type="entry name" value="Ribosomal_bL32"/>
    <property type="match status" value="1"/>
</dbReference>
<evidence type="ECO:0000256" key="2">
    <source>
        <dbReference type="ARBA" id="ARBA00022980"/>
    </source>
</evidence>
<reference evidence="7" key="1">
    <citation type="submission" date="2020-10" db="EMBL/GenBank/DDBJ databases">
        <authorList>
            <person name="Gilroy R."/>
        </authorList>
    </citation>
    <scope>NUCLEOTIDE SEQUENCE</scope>
    <source>
        <strain evidence="7">21143</strain>
    </source>
</reference>
<dbReference type="Pfam" id="PF01783">
    <property type="entry name" value="Ribosomal_L32p"/>
    <property type="match status" value="1"/>
</dbReference>
<proteinExistence type="inferred from homology"/>
<gene>
    <name evidence="5 7" type="primary">rpmF</name>
    <name evidence="7" type="ORF">IAD06_03805</name>
</gene>
<dbReference type="InterPro" id="IPR011332">
    <property type="entry name" value="Ribosomal_zn-bd"/>
</dbReference>
<organism evidence="7 8">
    <name type="scientific">Candidatus Caccoplasma intestinavium</name>
    <dbReference type="NCBI Taxonomy" id="2840716"/>
    <lineage>
        <taxon>Bacteria</taxon>
        <taxon>Pseudomonadati</taxon>
        <taxon>Bacteroidota</taxon>
        <taxon>Bacteroidia</taxon>
        <taxon>Bacteroidales</taxon>
        <taxon>Bacteroidaceae</taxon>
        <taxon>Bacteroidaceae incertae sedis</taxon>
        <taxon>Candidatus Caccoplasma</taxon>
    </lineage>
</organism>
<dbReference type="PANTHER" id="PTHR35534:SF1">
    <property type="entry name" value="LARGE RIBOSOMAL SUBUNIT PROTEIN BL32"/>
    <property type="match status" value="1"/>
</dbReference>
<dbReference type="GO" id="GO:0003735">
    <property type="term" value="F:structural constituent of ribosome"/>
    <property type="evidence" value="ECO:0007669"/>
    <property type="project" value="InterPro"/>
</dbReference>
<dbReference type="GO" id="GO:0006412">
    <property type="term" value="P:translation"/>
    <property type="evidence" value="ECO:0007669"/>
    <property type="project" value="UniProtKB-UniRule"/>
</dbReference>
<dbReference type="InterPro" id="IPR044957">
    <property type="entry name" value="Ribosomal_bL32_bact"/>
</dbReference>
<protein>
    <recommendedName>
        <fullName evidence="4 5">Large ribosomal subunit protein bL32</fullName>
    </recommendedName>
</protein>
<sequence>MAHPKRRQSKTRTAKRRTHDKAVAPTMVVCPNCGAWHIYHTVCGECGYYRGKLAIEKEAAI</sequence>
<dbReference type="NCBIfam" id="TIGR01031">
    <property type="entry name" value="rpmF_bact"/>
    <property type="match status" value="1"/>
</dbReference>
<dbReference type="GO" id="GO:0015934">
    <property type="term" value="C:large ribosomal subunit"/>
    <property type="evidence" value="ECO:0007669"/>
    <property type="project" value="InterPro"/>
</dbReference>
<dbReference type="PANTHER" id="PTHR35534">
    <property type="entry name" value="50S RIBOSOMAL PROTEIN L32"/>
    <property type="match status" value="1"/>
</dbReference>
<dbReference type="Proteomes" id="UP000886722">
    <property type="component" value="Unassembled WGS sequence"/>
</dbReference>
<keyword evidence="2 5" id="KW-0689">Ribosomal protein</keyword>
<dbReference type="SUPFAM" id="SSF57829">
    <property type="entry name" value="Zn-binding ribosomal proteins"/>
    <property type="match status" value="1"/>
</dbReference>
<reference evidence="7" key="2">
    <citation type="journal article" date="2021" name="PeerJ">
        <title>Extensive microbial diversity within the chicken gut microbiome revealed by metagenomics and culture.</title>
        <authorList>
            <person name="Gilroy R."/>
            <person name="Ravi A."/>
            <person name="Getino M."/>
            <person name="Pursley I."/>
            <person name="Horton D.L."/>
            <person name="Alikhan N.F."/>
            <person name="Baker D."/>
            <person name="Gharbi K."/>
            <person name="Hall N."/>
            <person name="Watson M."/>
            <person name="Adriaenssens E.M."/>
            <person name="Foster-Nyarko E."/>
            <person name="Jarju S."/>
            <person name="Secka A."/>
            <person name="Antonio M."/>
            <person name="Oren A."/>
            <person name="Chaudhuri R.R."/>
            <person name="La Ragione R."/>
            <person name="Hildebrand F."/>
            <person name="Pallen M.J."/>
        </authorList>
    </citation>
    <scope>NUCLEOTIDE SEQUENCE</scope>
    <source>
        <strain evidence="7">21143</strain>
    </source>
</reference>
<dbReference type="InterPro" id="IPR002677">
    <property type="entry name" value="Ribosomal_bL32"/>
</dbReference>
<feature type="region of interest" description="Disordered" evidence="6">
    <location>
        <begin position="1"/>
        <end position="20"/>
    </location>
</feature>
<evidence type="ECO:0000256" key="5">
    <source>
        <dbReference type="HAMAP-Rule" id="MF_00340"/>
    </source>
</evidence>
<comment type="similarity">
    <text evidence="1 5">Belongs to the bacterial ribosomal protein bL32 family.</text>
</comment>
<accession>A0A9D1KC88</accession>
<dbReference type="AlphaFoldDB" id="A0A9D1KC88"/>
<name>A0A9D1KC88_9BACT</name>
<evidence type="ECO:0000256" key="4">
    <source>
        <dbReference type="ARBA" id="ARBA00035178"/>
    </source>
</evidence>